<evidence type="ECO:0000313" key="3">
    <source>
        <dbReference type="Proteomes" id="UP001224890"/>
    </source>
</evidence>
<name>A0AAJ0EXV4_9PEZI</name>
<comment type="caution">
    <text evidence="2">The sequence shown here is derived from an EMBL/GenBank/DDBJ whole genome shotgun (WGS) entry which is preliminary data.</text>
</comment>
<dbReference type="GeneID" id="85450902"/>
<reference evidence="2" key="1">
    <citation type="submission" date="2021-06" db="EMBL/GenBank/DDBJ databases">
        <title>Comparative genomics, transcriptomics and evolutionary studies reveal genomic signatures of adaptation to plant cell wall in hemibiotrophic fungi.</title>
        <authorList>
            <consortium name="DOE Joint Genome Institute"/>
            <person name="Baroncelli R."/>
            <person name="Diaz J.F."/>
            <person name="Benocci T."/>
            <person name="Peng M."/>
            <person name="Battaglia E."/>
            <person name="Haridas S."/>
            <person name="Andreopoulos W."/>
            <person name="Labutti K."/>
            <person name="Pangilinan J."/>
            <person name="Floch G.L."/>
            <person name="Makela M.R."/>
            <person name="Henrissat B."/>
            <person name="Grigoriev I.V."/>
            <person name="Crouch J.A."/>
            <person name="De Vries R.P."/>
            <person name="Sukno S.A."/>
            <person name="Thon M.R."/>
        </authorList>
    </citation>
    <scope>NUCLEOTIDE SEQUENCE</scope>
    <source>
        <strain evidence="2">CBS 193.32</strain>
    </source>
</reference>
<feature type="region of interest" description="Disordered" evidence="1">
    <location>
        <begin position="65"/>
        <end position="145"/>
    </location>
</feature>
<dbReference type="AlphaFoldDB" id="A0AAJ0EXV4"/>
<feature type="compositionally biased region" description="Basic and acidic residues" evidence="1">
    <location>
        <begin position="130"/>
        <end position="139"/>
    </location>
</feature>
<organism evidence="2 3">
    <name type="scientific">Colletotrichum godetiae</name>
    <dbReference type="NCBI Taxonomy" id="1209918"/>
    <lineage>
        <taxon>Eukaryota</taxon>
        <taxon>Fungi</taxon>
        <taxon>Dikarya</taxon>
        <taxon>Ascomycota</taxon>
        <taxon>Pezizomycotina</taxon>
        <taxon>Sordariomycetes</taxon>
        <taxon>Hypocreomycetidae</taxon>
        <taxon>Glomerellales</taxon>
        <taxon>Glomerellaceae</taxon>
        <taxon>Colletotrichum</taxon>
        <taxon>Colletotrichum acutatum species complex</taxon>
    </lineage>
</organism>
<gene>
    <name evidence="2" type="ORF">BDP55DRAFT_266341</name>
</gene>
<dbReference type="Proteomes" id="UP001224890">
    <property type="component" value="Unassembled WGS sequence"/>
</dbReference>
<accession>A0AAJ0EXV4</accession>
<proteinExistence type="predicted"/>
<evidence type="ECO:0000313" key="2">
    <source>
        <dbReference type="EMBL" id="KAK1691494.1"/>
    </source>
</evidence>
<keyword evidence="3" id="KW-1185">Reference proteome</keyword>
<feature type="compositionally biased region" description="Basic and acidic residues" evidence="1">
    <location>
        <begin position="81"/>
        <end position="104"/>
    </location>
</feature>
<protein>
    <submittedName>
        <fullName evidence="2">Uncharacterized protein</fullName>
    </submittedName>
</protein>
<sequence length="145" mass="16391">MDLEPLLMCRSPLLASYSVAVRLYSIYTAVPNLHHNNTLLANKFGMASTYNQPFRIIGRSKPLRPRCGLPQTRNVPVHVRSSQEVHHTPGRPKSLDERNKHLMRVENGTSCGNRKSGKKDTEPPLLLKGTSERDTRETETFSLVQ</sequence>
<dbReference type="EMBL" id="JAHMHR010000004">
    <property type="protein sequence ID" value="KAK1691494.1"/>
    <property type="molecule type" value="Genomic_DNA"/>
</dbReference>
<dbReference type="RefSeq" id="XP_060435189.1">
    <property type="nucleotide sequence ID" value="XM_060566376.1"/>
</dbReference>
<evidence type="ECO:0000256" key="1">
    <source>
        <dbReference type="SAM" id="MobiDB-lite"/>
    </source>
</evidence>